<dbReference type="Proteomes" id="UP000198677">
    <property type="component" value="Unassembled WGS sequence"/>
</dbReference>
<dbReference type="PANTHER" id="PTHR11537:SF254">
    <property type="entry name" value="POTASSIUM VOLTAGE-GATED CHANNEL PROTEIN SHAB"/>
    <property type="match status" value="1"/>
</dbReference>
<feature type="transmembrane region" description="Helical" evidence="9">
    <location>
        <begin position="46"/>
        <end position="67"/>
    </location>
</feature>
<keyword evidence="7 11" id="KW-0407">Ion channel</keyword>
<evidence type="ECO:0000256" key="7">
    <source>
        <dbReference type="ARBA" id="ARBA00023303"/>
    </source>
</evidence>
<feature type="domain" description="Potassium channel" evidence="10">
    <location>
        <begin position="157"/>
        <end position="231"/>
    </location>
</feature>
<accession>A0A1H7VVF4</accession>
<evidence type="ECO:0000256" key="6">
    <source>
        <dbReference type="ARBA" id="ARBA00023136"/>
    </source>
</evidence>
<dbReference type="GO" id="GO:0005249">
    <property type="term" value="F:voltage-gated potassium channel activity"/>
    <property type="evidence" value="ECO:0007669"/>
    <property type="project" value="InterPro"/>
</dbReference>
<proteinExistence type="predicted"/>
<evidence type="ECO:0000256" key="1">
    <source>
        <dbReference type="ARBA" id="ARBA00004141"/>
    </source>
</evidence>
<evidence type="ECO:0000256" key="9">
    <source>
        <dbReference type="SAM" id="Phobius"/>
    </source>
</evidence>
<evidence type="ECO:0000256" key="4">
    <source>
        <dbReference type="ARBA" id="ARBA00022989"/>
    </source>
</evidence>
<dbReference type="PANTHER" id="PTHR11537">
    <property type="entry name" value="VOLTAGE-GATED POTASSIUM CHANNEL"/>
    <property type="match status" value="1"/>
</dbReference>
<dbReference type="Gene3D" id="1.20.5.110">
    <property type="match status" value="1"/>
</dbReference>
<sequence>MVATRRLGAGDRIRLTDQLVRPLTEKVRVGSRYSLPMTLLKSSRDAFLTVASLVFLGAYALPILVVGLPQGMRLLCDVTMIVTWVAFALDYGDRLVRAREKWDFIRANLFELVALLLPVLRPLRLVVVLAALSRSMAGSFRGRVGAYVVGGAGLLVFCAALAVLDAERANPDANITGFGDALWWGVTTVTTVGYGDRYPTTAEGRLIAFGLMLGGVALLGVVTASLASWFVERVAAAQEDGTKHATDEIHRLTAEVADLNRRLAEQAGMRGQTPVADGYSYAPTESAGA</sequence>
<gene>
    <name evidence="11" type="ORF">SAMN05444583_12348</name>
</gene>
<dbReference type="Pfam" id="PF07885">
    <property type="entry name" value="Ion_trans_2"/>
    <property type="match status" value="1"/>
</dbReference>
<feature type="transmembrane region" description="Helical" evidence="9">
    <location>
        <begin position="144"/>
        <end position="164"/>
    </location>
</feature>
<dbReference type="GO" id="GO:0001508">
    <property type="term" value="P:action potential"/>
    <property type="evidence" value="ECO:0007669"/>
    <property type="project" value="TreeGrafter"/>
</dbReference>
<dbReference type="PRINTS" id="PR00169">
    <property type="entry name" value="KCHANNEL"/>
</dbReference>
<organism evidence="11 12">
    <name type="scientific">Rhodococcus maanshanensis</name>
    <dbReference type="NCBI Taxonomy" id="183556"/>
    <lineage>
        <taxon>Bacteria</taxon>
        <taxon>Bacillati</taxon>
        <taxon>Actinomycetota</taxon>
        <taxon>Actinomycetes</taxon>
        <taxon>Mycobacteriales</taxon>
        <taxon>Nocardiaceae</taxon>
        <taxon>Rhodococcus</taxon>
    </lineage>
</organism>
<evidence type="ECO:0000256" key="2">
    <source>
        <dbReference type="ARBA" id="ARBA00022448"/>
    </source>
</evidence>
<dbReference type="EMBL" id="FOAW01000023">
    <property type="protein sequence ID" value="SEM12849.1"/>
    <property type="molecule type" value="Genomic_DNA"/>
</dbReference>
<keyword evidence="2" id="KW-0813">Transport</keyword>
<dbReference type="InterPro" id="IPR028325">
    <property type="entry name" value="VG_K_chnl"/>
</dbReference>
<evidence type="ECO:0000256" key="3">
    <source>
        <dbReference type="ARBA" id="ARBA00022692"/>
    </source>
</evidence>
<evidence type="ECO:0000313" key="12">
    <source>
        <dbReference type="Proteomes" id="UP000198677"/>
    </source>
</evidence>
<evidence type="ECO:0000256" key="8">
    <source>
        <dbReference type="SAM" id="MobiDB-lite"/>
    </source>
</evidence>
<keyword evidence="3 9" id="KW-0812">Transmembrane</keyword>
<feature type="transmembrane region" description="Helical" evidence="9">
    <location>
        <begin position="206"/>
        <end position="231"/>
    </location>
</feature>
<dbReference type="GO" id="GO:0008076">
    <property type="term" value="C:voltage-gated potassium channel complex"/>
    <property type="evidence" value="ECO:0007669"/>
    <property type="project" value="InterPro"/>
</dbReference>
<dbReference type="Gene3D" id="1.10.287.70">
    <property type="match status" value="1"/>
</dbReference>
<feature type="region of interest" description="Disordered" evidence="8">
    <location>
        <begin position="268"/>
        <end position="289"/>
    </location>
</feature>
<keyword evidence="6 9" id="KW-0472">Membrane</keyword>
<evidence type="ECO:0000313" key="11">
    <source>
        <dbReference type="EMBL" id="SEM12849.1"/>
    </source>
</evidence>
<keyword evidence="5" id="KW-0406">Ion transport</keyword>
<name>A0A1H7VVF4_9NOCA</name>
<protein>
    <submittedName>
        <fullName evidence="11">Voltage-gated potassium channel</fullName>
    </submittedName>
</protein>
<comment type="subcellular location">
    <subcellularLocation>
        <location evidence="1">Membrane</location>
        <topology evidence="1">Multi-pass membrane protein</topology>
    </subcellularLocation>
</comment>
<evidence type="ECO:0000256" key="5">
    <source>
        <dbReference type="ARBA" id="ARBA00023065"/>
    </source>
</evidence>
<keyword evidence="4 9" id="KW-1133">Transmembrane helix</keyword>
<reference evidence="12" key="1">
    <citation type="submission" date="2016-10" db="EMBL/GenBank/DDBJ databases">
        <authorList>
            <person name="Varghese N."/>
            <person name="Submissions S."/>
        </authorList>
    </citation>
    <scope>NUCLEOTIDE SEQUENCE [LARGE SCALE GENOMIC DNA]</scope>
    <source>
        <strain evidence="12">DSM 44675</strain>
    </source>
</reference>
<dbReference type="InterPro" id="IPR027359">
    <property type="entry name" value="Volt_channel_dom_sf"/>
</dbReference>
<evidence type="ECO:0000259" key="10">
    <source>
        <dbReference type="Pfam" id="PF07885"/>
    </source>
</evidence>
<dbReference type="InterPro" id="IPR013099">
    <property type="entry name" value="K_chnl_dom"/>
</dbReference>
<dbReference type="Gene3D" id="1.20.120.350">
    <property type="entry name" value="Voltage-gated potassium channels. Chain C"/>
    <property type="match status" value="1"/>
</dbReference>
<feature type="transmembrane region" description="Helical" evidence="9">
    <location>
        <begin position="112"/>
        <end position="132"/>
    </location>
</feature>
<dbReference type="AlphaFoldDB" id="A0A1H7VVF4"/>
<keyword evidence="12" id="KW-1185">Reference proteome</keyword>
<dbReference type="SUPFAM" id="SSF81324">
    <property type="entry name" value="Voltage-gated potassium channels"/>
    <property type="match status" value="1"/>
</dbReference>